<dbReference type="RefSeq" id="WP_166472169.1">
    <property type="nucleotide sequence ID" value="NZ_JAWJWH010000009.1"/>
</dbReference>
<keyword evidence="5" id="KW-1185">Reference proteome</keyword>
<reference evidence="5" key="1">
    <citation type="journal article" date="2023" name="Int. J. Mol. Sci.">
        <title>Genomic and Metabolic Characterization of Plant Growth-Promoting Rhizobacteria Isolated from Nodules of Clovers Grown in Non-Farmed Soil.</title>
        <authorList>
            <person name="Wojcik M."/>
            <person name="Koper P."/>
            <person name="Zebracki K."/>
            <person name="Marczak M."/>
            <person name="Mazur A."/>
        </authorList>
    </citation>
    <scope>NUCLEOTIDE SEQUENCE [LARGE SCALE GENOMIC DNA]</scope>
    <source>
        <strain evidence="5">KB12</strain>
    </source>
</reference>
<gene>
    <name evidence="4" type="ORF">R1523_20685</name>
</gene>
<dbReference type="Proteomes" id="UP001187203">
    <property type="component" value="Unassembled WGS sequence"/>
</dbReference>
<organism evidence="4 5">
    <name type="scientific">Rhizobium brockwellii</name>
    <dbReference type="NCBI Taxonomy" id="3019932"/>
    <lineage>
        <taxon>Bacteria</taxon>
        <taxon>Pseudomonadati</taxon>
        <taxon>Pseudomonadota</taxon>
        <taxon>Alphaproteobacteria</taxon>
        <taxon>Hyphomicrobiales</taxon>
        <taxon>Rhizobiaceae</taxon>
        <taxon>Rhizobium/Agrobacterium group</taxon>
        <taxon>Rhizobium</taxon>
    </lineage>
</organism>
<dbReference type="InterPro" id="IPR008920">
    <property type="entry name" value="TF_FadR/GntR_C"/>
</dbReference>
<proteinExistence type="predicted"/>
<keyword evidence="1" id="KW-0805">Transcription regulation</keyword>
<dbReference type="SUPFAM" id="SSF48008">
    <property type="entry name" value="GntR ligand-binding domain-like"/>
    <property type="match status" value="1"/>
</dbReference>
<evidence type="ECO:0000313" key="5">
    <source>
        <dbReference type="Proteomes" id="UP001187203"/>
    </source>
</evidence>
<evidence type="ECO:0000256" key="3">
    <source>
        <dbReference type="ARBA" id="ARBA00023163"/>
    </source>
</evidence>
<evidence type="ECO:0000256" key="1">
    <source>
        <dbReference type="ARBA" id="ARBA00023015"/>
    </source>
</evidence>
<sequence length="55" mass="6072">MAVRLDEHEEIIAAIKAGDSEQTDRLAIAHAAQIVRQIQDYVARDIDRSLAISIA</sequence>
<comment type="caution">
    <text evidence="4">The sequence shown here is derived from an EMBL/GenBank/DDBJ whole genome shotgun (WGS) entry which is preliminary data.</text>
</comment>
<accession>A0ABU3YQA2</accession>
<evidence type="ECO:0000256" key="2">
    <source>
        <dbReference type="ARBA" id="ARBA00023125"/>
    </source>
</evidence>
<dbReference type="EMBL" id="JAWJWI010000010">
    <property type="protein sequence ID" value="MDV4187913.1"/>
    <property type="molecule type" value="Genomic_DNA"/>
</dbReference>
<evidence type="ECO:0008006" key="6">
    <source>
        <dbReference type="Google" id="ProtNLM"/>
    </source>
</evidence>
<evidence type="ECO:0000313" key="4">
    <source>
        <dbReference type="EMBL" id="MDV4187913.1"/>
    </source>
</evidence>
<name>A0ABU3YQA2_9HYPH</name>
<keyword evidence="3" id="KW-0804">Transcription</keyword>
<keyword evidence="2" id="KW-0238">DNA-binding</keyword>
<protein>
    <recommendedName>
        <fullName evidence="6">GntR family transcriptional regulator</fullName>
    </recommendedName>
</protein>